<accession>A0A1I2X1U6</accession>
<dbReference type="Pfam" id="PF13560">
    <property type="entry name" value="HTH_31"/>
    <property type="match status" value="1"/>
</dbReference>
<feature type="region of interest" description="Disordered" evidence="1">
    <location>
        <begin position="21"/>
        <end position="48"/>
    </location>
</feature>
<feature type="region of interest" description="Disordered" evidence="1">
    <location>
        <begin position="253"/>
        <end position="276"/>
    </location>
</feature>
<sequence>MADPDGARTPEEFTQALRQLVSETGKSPEDIAKKAGLSGNTVRGITSGKNWPQQRTLEQLVRACGQNTSPWVNAWSPLNDVRPRAERGNAKNVQKQIDALGAEVDRLHSQVCSLQDSLEQGEIGDRRRERRMTDAYFDFLAQMPTPDFRRAELESAGAKMMAPSPLLTYSEPAYEATDVNSFLAKVNVLATAEGLPQLALYLATSPSFRAISTVPAYEIPDSNAIYGYVKSDVDAYLAKLRACVHQYLRDCTDGQTPTQPGGGAVPRTSPAAGRRG</sequence>
<evidence type="ECO:0000313" key="3">
    <source>
        <dbReference type="EMBL" id="SFH06646.1"/>
    </source>
</evidence>
<dbReference type="InterPro" id="IPR010982">
    <property type="entry name" value="Lambda_DNA-bd_dom_sf"/>
</dbReference>
<dbReference type="Gene3D" id="1.10.260.40">
    <property type="entry name" value="lambda repressor-like DNA-binding domains"/>
    <property type="match status" value="1"/>
</dbReference>
<dbReference type="SUPFAM" id="SSF47413">
    <property type="entry name" value="lambda repressor-like DNA-binding domains"/>
    <property type="match status" value="1"/>
</dbReference>
<feature type="domain" description="HTH cro/C1-type" evidence="2">
    <location>
        <begin position="17"/>
        <end position="71"/>
    </location>
</feature>
<proteinExistence type="predicted"/>
<reference evidence="3 4" key="1">
    <citation type="submission" date="2016-10" db="EMBL/GenBank/DDBJ databases">
        <authorList>
            <person name="de Groot N.N."/>
        </authorList>
    </citation>
    <scope>NUCLEOTIDE SEQUENCE [LARGE SCALE GENOMIC DNA]</scope>
    <source>
        <strain evidence="3 4">OK461</strain>
    </source>
</reference>
<dbReference type="EMBL" id="FONR01000041">
    <property type="protein sequence ID" value="SFH06646.1"/>
    <property type="molecule type" value="Genomic_DNA"/>
</dbReference>
<dbReference type="SMART" id="SM00530">
    <property type="entry name" value="HTH_XRE"/>
    <property type="match status" value="1"/>
</dbReference>
<dbReference type="RefSeq" id="WP_075033497.1">
    <property type="nucleotide sequence ID" value="NZ_FONR01000041.1"/>
</dbReference>
<gene>
    <name evidence="3" type="ORF">SAMN02787118_14140</name>
</gene>
<name>A0A1I2X1U6_9ACTN</name>
<feature type="compositionally biased region" description="Polar residues" evidence="1">
    <location>
        <begin position="38"/>
        <end position="48"/>
    </location>
</feature>
<dbReference type="InterPro" id="IPR001387">
    <property type="entry name" value="Cro/C1-type_HTH"/>
</dbReference>
<dbReference type="PROSITE" id="PS50943">
    <property type="entry name" value="HTH_CROC1"/>
    <property type="match status" value="1"/>
</dbReference>
<dbReference type="GO" id="GO:0003677">
    <property type="term" value="F:DNA binding"/>
    <property type="evidence" value="ECO:0007669"/>
    <property type="project" value="InterPro"/>
</dbReference>
<organism evidence="3 4">
    <name type="scientific">Streptomyces mirabilis</name>
    <dbReference type="NCBI Taxonomy" id="68239"/>
    <lineage>
        <taxon>Bacteria</taxon>
        <taxon>Bacillati</taxon>
        <taxon>Actinomycetota</taxon>
        <taxon>Actinomycetes</taxon>
        <taxon>Kitasatosporales</taxon>
        <taxon>Streptomycetaceae</taxon>
        <taxon>Streptomyces</taxon>
    </lineage>
</organism>
<evidence type="ECO:0000259" key="2">
    <source>
        <dbReference type="PROSITE" id="PS50943"/>
    </source>
</evidence>
<dbReference type="CDD" id="cd00093">
    <property type="entry name" value="HTH_XRE"/>
    <property type="match status" value="1"/>
</dbReference>
<protein>
    <submittedName>
        <fullName evidence="3">Helix-turn-helix domain-containing protein</fullName>
    </submittedName>
</protein>
<evidence type="ECO:0000313" key="4">
    <source>
        <dbReference type="Proteomes" id="UP000181942"/>
    </source>
</evidence>
<evidence type="ECO:0000256" key="1">
    <source>
        <dbReference type="SAM" id="MobiDB-lite"/>
    </source>
</evidence>
<dbReference type="AlphaFoldDB" id="A0A1I2X1U6"/>
<dbReference type="Proteomes" id="UP000181942">
    <property type="component" value="Unassembled WGS sequence"/>
</dbReference>